<dbReference type="Proteomes" id="UP001159405">
    <property type="component" value="Unassembled WGS sequence"/>
</dbReference>
<dbReference type="Pfam" id="PF13176">
    <property type="entry name" value="TPR_7"/>
    <property type="match status" value="1"/>
</dbReference>
<sequence length="858" mass="95839">MGIKTLKHGNFKRARDYFQLALNEAKQSGNKEFTGTGTVYFNLGGAYRRLSEFRKAIEFYQLSLPIAIETGNKDLKGRVYCNLGCAYASLGEFRRAIEFYQLSLPIAIETGDKGLKGTVYNNLGGAYRRLSEFRKAIEFCQLSLPIAIETGNKDLKGNVYSNLGCAYESLGDEFRKAIEFYQLSLPIAIETGNKDLKGNVYNNLGCAYESLGEFRRAIEFHQLTLPIAIETGKKGLKGTVYNNLGGAYNSLGEFRKAIEFYQLSLPIAVETGDKDLKGTIEVYNNLGVVRGSLGDFRKAIDFFQLSLHIAIETGNRNFEGSVYTNLGHAYESLSDVRRAIEFFQTGLNILTETGNKVSAAACYYNLARLLFRDGDFFKAEESCKSSIKLFEEIRALLQGKDVWKIMFRDTYNKPFTLLRQVQLQQGKILEALFTAEGGRAQALMDLMKSKYNVRKSILSPSEQDMELKMSISSLISSPTLFLAEDETFLSFWLLLNGKRCQMMLKKINGNLTSLIYQTYEKIGVRTGVRCKPLTSEQDDESAALKTLYDLVIAPISHLIKSDELIIVPDRLSFLIPYAALVGQHSRYLSETLRIRLAPSLTSLRLLKECPEGYHSASGALLVGNPWVETVRSKDNKPFPQLPGAEQEAKMIGQIINIKPLTGKDATKDQVLRRLNSVSLVHLAAHGCKENGEVILSPNLADAVRPKEEDFLLTMTDVLNVQLRAKLVVLSCCYSGRGEIKAEGVVGIARAFLGAGARSVIASLWALSDEATLEFMKHFYEHLVAGESASKSLHHAMKWMRQSEEFNAVKYWAPFVLIGDDVTLNFESMKGEALPLNFGRTLITCQGMRNKNFNLCLLD</sequence>
<keyword evidence="1" id="KW-0802">TPR repeat</keyword>
<protein>
    <recommendedName>
        <fullName evidence="2">CHAT domain-containing protein</fullName>
    </recommendedName>
</protein>
<dbReference type="PROSITE" id="PS50005">
    <property type="entry name" value="TPR"/>
    <property type="match status" value="5"/>
</dbReference>
<evidence type="ECO:0000259" key="2">
    <source>
        <dbReference type="Pfam" id="PF12770"/>
    </source>
</evidence>
<comment type="caution">
    <text evidence="3">The sequence shown here is derived from an EMBL/GenBank/DDBJ whole genome shotgun (WGS) entry which is preliminary data.</text>
</comment>
<dbReference type="InterPro" id="IPR024983">
    <property type="entry name" value="CHAT_dom"/>
</dbReference>
<evidence type="ECO:0000313" key="4">
    <source>
        <dbReference type="Proteomes" id="UP001159405"/>
    </source>
</evidence>
<name>A0ABN8PLQ2_9CNID</name>
<feature type="repeat" description="TPR" evidence="1">
    <location>
        <begin position="238"/>
        <end position="271"/>
    </location>
</feature>
<feature type="non-terminal residue" evidence="3">
    <location>
        <position position="858"/>
    </location>
</feature>
<feature type="repeat" description="TPR" evidence="1">
    <location>
        <begin position="77"/>
        <end position="110"/>
    </location>
</feature>
<feature type="domain" description="CHAT" evidence="2">
    <location>
        <begin position="543"/>
        <end position="819"/>
    </location>
</feature>
<dbReference type="Pfam" id="PF13424">
    <property type="entry name" value="TPR_12"/>
    <property type="match status" value="4"/>
</dbReference>
<dbReference type="SMART" id="SM00028">
    <property type="entry name" value="TPR"/>
    <property type="match status" value="9"/>
</dbReference>
<feature type="repeat" description="TPR" evidence="1">
    <location>
        <begin position="320"/>
        <end position="353"/>
    </location>
</feature>
<dbReference type="PANTHER" id="PTHR10098">
    <property type="entry name" value="RAPSYN-RELATED"/>
    <property type="match status" value="1"/>
</dbReference>
<feature type="repeat" description="TPR" evidence="1">
    <location>
        <begin position="37"/>
        <end position="70"/>
    </location>
</feature>
<organism evidence="3 4">
    <name type="scientific">Porites lobata</name>
    <dbReference type="NCBI Taxonomy" id="104759"/>
    <lineage>
        <taxon>Eukaryota</taxon>
        <taxon>Metazoa</taxon>
        <taxon>Cnidaria</taxon>
        <taxon>Anthozoa</taxon>
        <taxon>Hexacorallia</taxon>
        <taxon>Scleractinia</taxon>
        <taxon>Fungiina</taxon>
        <taxon>Poritidae</taxon>
        <taxon>Porites</taxon>
    </lineage>
</organism>
<proteinExistence type="predicted"/>
<dbReference type="InterPro" id="IPR011990">
    <property type="entry name" value="TPR-like_helical_dom_sf"/>
</dbReference>
<dbReference type="Gene3D" id="1.25.40.10">
    <property type="entry name" value="Tetratricopeptide repeat domain"/>
    <property type="match status" value="3"/>
</dbReference>
<keyword evidence="4" id="KW-1185">Reference proteome</keyword>
<dbReference type="EMBL" id="CALNXK010000077">
    <property type="protein sequence ID" value="CAH3145893.1"/>
    <property type="molecule type" value="Genomic_DNA"/>
</dbReference>
<reference evidence="3 4" key="1">
    <citation type="submission" date="2022-05" db="EMBL/GenBank/DDBJ databases">
        <authorList>
            <consortium name="Genoscope - CEA"/>
            <person name="William W."/>
        </authorList>
    </citation>
    <scope>NUCLEOTIDE SEQUENCE [LARGE SCALE GENOMIC DNA]</scope>
</reference>
<dbReference type="Pfam" id="PF12770">
    <property type="entry name" value="CHAT"/>
    <property type="match status" value="1"/>
</dbReference>
<evidence type="ECO:0000313" key="3">
    <source>
        <dbReference type="EMBL" id="CAH3145893.1"/>
    </source>
</evidence>
<dbReference type="PANTHER" id="PTHR10098:SF108">
    <property type="entry name" value="TETRATRICOPEPTIDE REPEAT PROTEIN 28"/>
    <property type="match status" value="1"/>
</dbReference>
<feature type="repeat" description="TPR" evidence="1">
    <location>
        <begin position="280"/>
        <end position="313"/>
    </location>
</feature>
<evidence type="ECO:0000256" key="1">
    <source>
        <dbReference type="PROSITE-ProRule" id="PRU00339"/>
    </source>
</evidence>
<gene>
    <name evidence="3" type="ORF">PLOB_00044804</name>
</gene>
<accession>A0ABN8PLQ2</accession>
<dbReference type="SUPFAM" id="SSF48452">
    <property type="entry name" value="TPR-like"/>
    <property type="match status" value="3"/>
</dbReference>
<dbReference type="InterPro" id="IPR019734">
    <property type="entry name" value="TPR_rpt"/>
</dbReference>